<evidence type="ECO:0000313" key="3">
    <source>
        <dbReference type="Proteomes" id="UP000019140"/>
    </source>
</evidence>
<reference evidence="2 3" key="1">
    <citation type="journal article" date="2014" name="Nature">
        <title>An environmental bacterial taxon with a large and distinct metabolic repertoire.</title>
        <authorList>
            <person name="Wilson M.C."/>
            <person name="Mori T."/>
            <person name="Ruckert C."/>
            <person name="Uria A.R."/>
            <person name="Helf M.J."/>
            <person name="Takada K."/>
            <person name="Gernert C."/>
            <person name="Steffens U.A."/>
            <person name="Heycke N."/>
            <person name="Schmitt S."/>
            <person name="Rinke C."/>
            <person name="Helfrich E.J."/>
            <person name="Brachmann A.O."/>
            <person name="Gurgui C."/>
            <person name="Wakimoto T."/>
            <person name="Kracht M."/>
            <person name="Crusemann M."/>
            <person name="Hentschel U."/>
            <person name="Abe I."/>
            <person name="Matsunaga S."/>
            <person name="Kalinowski J."/>
            <person name="Takeyama H."/>
            <person name="Piel J."/>
        </authorList>
    </citation>
    <scope>NUCLEOTIDE SEQUENCE [LARGE SCALE GENOMIC DNA]</scope>
    <source>
        <strain evidence="3">TSY2</strain>
    </source>
</reference>
<dbReference type="HOGENOM" id="CLU_1136417_0_0_7"/>
<keyword evidence="3" id="KW-1185">Reference proteome</keyword>
<feature type="compositionally biased region" description="Polar residues" evidence="1">
    <location>
        <begin position="172"/>
        <end position="185"/>
    </location>
</feature>
<organism evidence="2 3">
    <name type="scientific">Candidatus Entotheonella gemina</name>
    <dbReference type="NCBI Taxonomy" id="1429439"/>
    <lineage>
        <taxon>Bacteria</taxon>
        <taxon>Pseudomonadati</taxon>
        <taxon>Nitrospinota/Tectimicrobiota group</taxon>
        <taxon>Candidatus Tectimicrobiota</taxon>
        <taxon>Candidatus Entotheonellia</taxon>
        <taxon>Candidatus Entotheonellales</taxon>
        <taxon>Candidatus Entotheonellaceae</taxon>
        <taxon>Candidatus Entotheonella</taxon>
    </lineage>
</organism>
<dbReference type="Proteomes" id="UP000019140">
    <property type="component" value="Unassembled WGS sequence"/>
</dbReference>
<name>W4LYS1_9BACT</name>
<dbReference type="EMBL" id="AZHX01001520">
    <property type="protein sequence ID" value="ETX02522.1"/>
    <property type="molecule type" value="Genomic_DNA"/>
</dbReference>
<accession>W4LYS1</accession>
<evidence type="ECO:0000256" key="1">
    <source>
        <dbReference type="SAM" id="MobiDB-lite"/>
    </source>
</evidence>
<sequence length="244" mass="26420">MAQSNHTEDPVQDAIEQAERACQSAVEETPESYRGFLTFIRQNKRVGGSRQQPLYAAIRLPYMRVDGRVKMALDEHREQGATLVIQTQFESDPASDQLLCRATVTSAMLGTVTAHARVFLNGPGVDSTNPMENAETSAVGRALGFLGYGLYGTGIASAEEVLLAVAEREAQSTARPSSDSESGSQDAPAAEVKPPSKRQLAFLRDLLEQSGRSEDDIEARIAEIETSQDASALINQLRKQQPVA</sequence>
<dbReference type="AlphaFoldDB" id="W4LYS1"/>
<proteinExistence type="predicted"/>
<feature type="region of interest" description="Disordered" evidence="1">
    <location>
        <begin position="172"/>
        <end position="198"/>
    </location>
</feature>
<gene>
    <name evidence="2" type="ORF">ETSY2_35375</name>
</gene>
<comment type="caution">
    <text evidence="2">The sequence shown here is derived from an EMBL/GenBank/DDBJ whole genome shotgun (WGS) entry which is preliminary data.</text>
</comment>
<protein>
    <submittedName>
        <fullName evidence="2">Uncharacterized protein</fullName>
    </submittedName>
</protein>
<evidence type="ECO:0000313" key="2">
    <source>
        <dbReference type="EMBL" id="ETX02522.1"/>
    </source>
</evidence>